<protein>
    <submittedName>
        <fullName evidence="2">D5 family helicase-primase</fullName>
    </submittedName>
</protein>
<dbReference type="Pfam" id="PF23162">
    <property type="entry name" value="AEP_C962R"/>
    <property type="match status" value="1"/>
</dbReference>
<dbReference type="RefSeq" id="YP_009021105.1">
    <property type="nucleotide sequence ID" value="NC_023848.1"/>
</dbReference>
<proteinExistence type="predicted"/>
<dbReference type="InterPro" id="IPR056443">
    <property type="entry name" value="AEP_C962R"/>
</dbReference>
<sequence>MEVTTNTIYSLLKTAKTSGGKYTHVSMGSTKGQYYLSTANNDKFFRMYGKCLLKKTPLCLAEKQDEYVPLLGDIDIKIEVETEDALKSKGTRVLYSTEELLATIKCFQSAIKEVVIQPSESALTCVVLEKKPYLSNGFLKNGFHLHFPYLFLESSKVKNVLVPVIKKKIGECKLDNGKKLFEKHTETPENLVDDITNKCCLCTEVPNPRPPNPTKSQKFTTILWTR</sequence>
<feature type="domain" description="C962R-like N-terminal AEP" evidence="1">
    <location>
        <begin position="23"/>
        <end position="201"/>
    </location>
</feature>
<keyword evidence="2" id="KW-0347">Helicase</keyword>
<keyword evidence="2" id="KW-0067">ATP-binding</keyword>
<dbReference type="KEGG" id="vg:18938183"/>
<keyword evidence="3" id="KW-1185">Reference proteome</keyword>
<reference evidence="2 3" key="1">
    <citation type="submission" date="2013-12" db="EMBL/GenBank/DDBJ databases">
        <authorList>
            <person name="Tong Y."/>
            <person name="Zhang J."/>
            <person name="Huang Y."/>
            <person name="Li S."/>
            <person name="Pei G."/>
            <person name="Zhang Z."/>
            <person name="Mi Z."/>
            <person name="An X."/>
        </authorList>
    </citation>
    <scope>NUCLEOTIDE SEQUENCE [LARGE SCALE GENOMIC DNA]</scope>
    <source>
        <strain evidence="2">AMIV</strain>
    </source>
</reference>
<evidence type="ECO:0000313" key="2">
    <source>
        <dbReference type="EMBL" id="AHL67521.1"/>
    </source>
</evidence>
<keyword evidence="2" id="KW-0378">Hydrolase</keyword>
<name>W8R9J9_9VIRU</name>
<accession>W8R9J9</accession>
<evidence type="ECO:0000313" key="3">
    <source>
        <dbReference type="Proteomes" id="UP000110868"/>
    </source>
</evidence>
<gene>
    <name evidence="2" type="ORF">AMIV_022</name>
</gene>
<dbReference type="EMBL" id="KF938901">
    <property type="protein sequence ID" value="AHL67521.1"/>
    <property type="molecule type" value="Genomic_DNA"/>
</dbReference>
<dbReference type="GeneID" id="18938183"/>
<keyword evidence="2" id="KW-0547">Nucleotide-binding</keyword>
<organism evidence="2 3">
    <name type="scientific">Chloriridovirus anopheles1</name>
    <dbReference type="NCBI Taxonomy" id="1465751"/>
    <lineage>
        <taxon>Viruses</taxon>
        <taxon>Varidnaviria</taxon>
        <taxon>Bamfordvirae</taxon>
        <taxon>Nucleocytoviricota</taxon>
        <taxon>Megaviricetes</taxon>
        <taxon>Pimascovirales</taxon>
        <taxon>Pimascovirales incertae sedis</taxon>
        <taxon>Iridoviridae</taxon>
        <taxon>Betairidovirinae</taxon>
        <taxon>Chloriridovirus</taxon>
    </lineage>
</organism>
<dbReference type="Proteomes" id="UP000110868">
    <property type="component" value="Segment"/>
</dbReference>
<evidence type="ECO:0000259" key="1">
    <source>
        <dbReference type="Pfam" id="PF23162"/>
    </source>
</evidence>
<dbReference type="GO" id="GO:0004386">
    <property type="term" value="F:helicase activity"/>
    <property type="evidence" value="ECO:0007669"/>
    <property type="project" value="UniProtKB-KW"/>
</dbReference>